<accession>A0ABS1KKE8</accession>
<protein>
    <recommendedName>
        <fullName evidence="4">DUF5723 domain-containing protein</fullName>
    </recommendedName>
</protein>
<gene>
    <name evidence="2" type="ORF">JI741_01200</name>
</gene>
<proteinExistence type="predicted"/>
<comment type="caution">
    <text evidence="2">The sequence shown here is derived from an EMBL/GenBank/DDBJ whole genome shotgun (WGS) entry which is preliminary data.</text>
</comment>
<dbReference type="RefSeq" id="WP_202006776.1">
    <property type="nucleotide sequence ID" value="NZ_JAERRB010000001.1"/>
</dbReference>
<evidence type="ECO:0000313" key="2">
    <source>
        <dbReference type="EMBL" id="MBL0739808.1"/>
    </source>
</evidence>
<evidence type="ECO:0008006" key="4">
    <source>
        <dbReference type="Google" id="ProtNLM"/>
    </source>
</evidence>
<dbReference type="Proteomes" id="UP000613030">
    <property type="component" value="Unassembled WGS sequence"/>
</dbReference>
<sequence>MRAKILTCFTLCCCVHVAVAQDANYWSTPYSPAGFLVPGAVIAHNGDSGVFFYNPALLAGSRKNSVSVSGTVYNYDHYTINNALGAGKDLRSHGASIIPQMVSGTLALKGKRSVTFGYALLHVPVINFQASQQRDDKFNVLNDSYSPGDESFVGQANISSTIKETTGIVSAGFKMSPKFSVGLSAEVQLRKHVYNRSLTMRALYNAGGLFGEFANVQEAYIANYSHIGLRFKAGFAYDAGRHHLGLLISSPLVHLYGRGYIQSDFIISDLIVDNAADTLNLFANTRQEKLKARWKMPVSVALGYAFDYAKGKVYVAAEYFRKVDTYGVITPRNEVYIRPDDEPQNYTSELLRFKDVRRAVLNVGVGLSYSFNPQLTGLVGVYTDFRYADNDLDLKQNSGNGNAYNISYWSHLNSQIGVNIQRRKFNLRTGLLLTYASTNKYPQFVDFSQPHEDNFLAGQPGLTTATHFSAGFLFAYVHNL</sequence>
<feature type="chain" id="PRO_5045873945" description="DUF5723 domain-containing protein" evidence="1">
    <location>
        <begin position="21"/>
        <end position="480"/>
    </location>
</feature>
<name>A0ABS1KKE8_9BACT</name>
<organism evidence="2 3">
    <name type="scientific">Chryseolinea lacunae</name>
    <dbReference type="NCBI Taxonomy" id="2801331"/>
    <lineage>
        <taxon>Bacteria</taxon>
        <taxon>Pseudomonadati</taxon>
        <taxon>Bacteroidota</taxon>
        <taxon>Cytophagia</taxon>
        <taxon>Cytophagales</taxon>
        <taxon>Fulvivirgaceae</taxon>
        <taxon>Chryseolinea</taxon>
    </lineage>
</organism>
<keyword evidence="3" id="KW-1185">Reference proteome</keyword>
<evidence type="ECO:0000313" key="3">
    <source>
        <dbReference type="Proteomes" id="UP000613030"/>
    </source>
</evidence>
<keyword evidence="1" id="KW-0732">Signal</keyword>
<dbReference type="Gene3D" id="2.40.160.60">
    <property type="entry name" value="Outer membrane protein transport protein (OMPP1/FadL/TodX)"/>
    <property type="match status" value="1"/>
</dbReference>
<reference evidence="2 3" key="1">
    <citation type="submission" date="2021-01" db="EMBL/GenBank/DDBJ databases">
        <title>Chryseolinea sp. Jin1 Genome sequencing and assembly.</title>
        <authorList>
            <person name="Kim I."/>
        </authorList>
    </citation>
    <scope>NUCLEOTIDE SEQUENCE [LARGE SCALE GENOMIC DNA]</scope>
    <source>
        <strain evidence="2 3">Jin1</strain>
    </source>
</reference>
<feature type="signal peptide" evidence="1">
    <location>
        <begin position="1"/>
        <end position="20"/>
    </location>
</feature>
<evidence type="ECO:0000256" key="1">
    <source>
        <dbReference type="SAM" id="SignalP"/>
    </source>
</evidence>
<dbReference type="SUPFAM" id="SSF56935">
    <property type="entry name" value="Porins"/>
    <property type="match status" value="1"/>
</dbReference>
<dbReference type="EMBL" id="JAERRB010000001">
    <property type="protein sequence ID" value="MBL0739808.1"/>
    <property type="molecule type" value="Genomic_DNA"/>
</dbReference>